<dbReference type="Proteomes" id="UP000653644">
    <property type="component" value="Unassembled WGS sequence"/>
</dbReference>
<feature type="transmembrane region" description="Helical" evidence="2">
    <location>
        <begin position="40"/>
        <end position="59"/>
    </location>
</feature>
<evidence type="ECO:0008006" key="5">
    <source>
        <dbReference type="Google" id="ProtNLM"/>
    </source>
</evidence>
<comment type="caution">
    <text evidence="3">The sequence shown here is derived from an EMBL/GenBank/DDBJ whole genome shotgun (WGS) entry which is preliminary data.</text>
</comment>
<keyword evidence="2" id="KW-1133">Transmembrane helix</keyword>
<feature type="transmembrane region" description="Helical" evidence="2">
    <location>
        <begin position="137"/>
        <end position="156"/>
    </location>
</feature>
<accession>A0ABQ3D862</accession>
<evidence type="ECO:0000256" key="1">
    <source>
        <dbReference type="SAM" id="MobiDB-lite"/>
    </source>
</evidence>
<sequence>MTPRPRVRPGPPGTPADRQAARQTRELLAGELSRAREAALAWRNGLAALFAGLFGFGLIKGRTDVGGLAAPYDALVGGALLLCLVCGTLGALLLLRAAHGAPTGVRLPTGVPATATALHLGDHMETRRTVRALTRGVALTICCGALLVTAVALTWYGPGKDGPRILVRTPSGVVCGKPGRTEAGVLLVRTDTGEVAVRLARAEAVTAVDDCPGAAPP</sequence>
<proteinExistence type="predicted"/>
<feature type="transmembrane region" description="Helical" evidence="2">
    <location>
        <begin position="74"/>
        <end position="95"/>
    </location>
</feature>
<reference evidence="4" key="1">
    <citation type="journal article" date="2019" name="Int. J. Syst. Evol. Microbiol.">
        <title>The Global Catalogue of Microorganisms (GCM) 10K type strain sequencing project: providing services to taxonomists for standard genome sequencing and annotation.</title>
        <authorList>
            <consortium name="The Broad Institute Genomics Platform"/>
            <consortium name="The Broad Institute Genome Sequencing Center for Infectious Disease"/>
            <person name="Wu L."/>
            <person name="Ma J."/>
        </authorList>
    </citation>
    <scope>NUCLEOTIDE SEQUENCE [LARGE SCALE GENOMIC DNA]</scope>
    <source>
        <strain evidence="4">JCM 4733</strain>
    </source>
</reference>
<evidence type="ECO:0000313" key="4">
    <source>
        <dbReference type="Proteomes" id="UP000653644"/>
    </source>
</evidence>
<name>A0ABQ3D862_9ACTN</name>
<keyword evidence="2" id="KW-0812">Transmembrane</keyword>
<dbReference type="EMBL" id="BMVN01000047">
    <property type="protein sequence ID" value="GHA62574.1"/>
    <property type="molecule type" value="Genomic_DNA"/>
</dbReference>
<evidence type="ECO:0000256" key="2">
    <source>
        <dbReference type="SAM" id="Phobius"/>
    </source>
</evidence>
<keyword evidence="4" id="KW-1185">Reference proteome</keyword>
<organism evidence="3 4">
    <name type="scientific">Streptomyces canarius</name>
    <dbReference type="NCBI Taxonomy" id="285453"/>
    <lineage>
        <taxon>Bacteria</taxon>
        <taxon>Bacillati</taxon>
        <taxon>Actinomycetota</taxon>
        <taxon>Actinomycetes</taxon>
        <taxon>Kitasatosporales</taxon>
        <taxon>Streptomycetaceae</taxon>
        <taxon>Streptomyces</taxon>
    </lineage>
</organism>
<protein>
    <recommendedName>
        <fullName evidence="5">Integral membrane protein</fullName>
    </recommendedName>
</protein>
<evidence type="ECO:0000313" key="3">
    <source>
        <dbReference type="EMBL" id="GHA62574.1"/>
    </source>
</evidence>
<feature type="region of interest" description="Disordered" evidence="1">
    <location>
        <begin position="1"/>
        <end position="21"/>
    </location>
</feature>
<gene>
    <name evidence="3" type="ORF">GCM10010345_78320</name>
</gene>
<dbReference type="RefSeq" id="WP_189893966.1">
    <property type="nucleotide sequence ID" value="NZ_BMVN01000047.1"/>
</dbReference>
<keyword evidence="2" id="KW-0472">Membrane</keyword>